<sequence>MIKDIYKSVEKTFFAILIFDKQFKLNYINEIGAKNLSYNISEIKGVNLKYFFKENKIEIIQKNKLGILIKAFVKNKGMKYFKVIIEKNKDDKIIYLLDVSFEQKKMNILFDIFELRDYLFNYIDDYIFIYELNNKLEINRLLEVNLKVKKELYYTQNELFDKKINELFIIKAKDLYSKNKTKSKLVRRNGSYITVELTKLKIENKNLFIIIAKDIEIEEKANNILEKNLQNRDKLIDEIVETVSKIVEQKDPYTTGHQKNVAKIAVKIAQKLELDDDIVKAIEIAGKLHDVGKISIPTDLLNKPGKLINEEFSLIKTHVDSGYDILKNIDFPWDIAEYVLEHHERLDGSGYPRGLKDNEIRIEAQIIAISDVIDAMISHRPYRPALSKEIVINELKSKSGIHFNRKITEIAIDILNELEV</sequence>
<dbReference type="Gene3D" id="1.10.3210.10">
    <property type="entry name" value="Hypothetical protein af1432"/>
    <property type="match status" value="1"/>
</dbReference>
<gene>
    <name evidence="3" type="ORF">EV215_0318</name>
</gene>
<evidence type="ECO:0000313" key="4">
    <source>
        <dbReference type="Proteomes" id="UP000294678"/>
    </source>
</evidence>
<evidence type="ECO:0000259" key="2">
    <source>
        <dbReference type="PROSITE" id="PS51832"/>
    </source>
</evidence>
<evidence type="ECO:0000259" key="1">
    <source>
        <dbReference type="PROSITE" id="PS51831"/>
    </source>
</evidence>
<dbReference type="Proteomes" id="UP000294678">
    <property type="component" value="Unassembled WGS sequence"/>
</dbReference>
<protein>
    <submittedName>
        <fullName evidence="3">Nucleotidyltransferase with HDIG domain</fullName>
    </submittedName>
</protein>
<dbReference type="InterPro" id="IPR037522">
    <property type="entry name" value="HD_GYP_dom"/>
</dbReference>
<keyword evidence="4" id="KW-1185">Reference proteome</keyword>
<dbReference type="PANTHER" id="PTHR43155:SF2">
    <property type="entry name" value="CYCLIC DI-GMP PHOSPHODIESTERASE PA4108"/>
    <property type="match status" value="1"/>
</dbReference>
<dbReference type="InterPro" id="IPR003607">
    <property type="entry name" value="HD/PDEase_dom"/>
</dbReference>
<feature type="domain" description="HD" evidence="1">
    <location>
        <begin position="254"/>
        <end position="376"/>
    </location>
</feature>
<dbReference type="CDD" id="cd00077">
    <property type="entry name" value="HDc"/>
    <property type="match status" value="1"/>
</dbReference>
<name>A0AA46E1D5_9FUSO</name>
<dbReference type="PANTHER" id="PTHR43155">
    <property type="entry name" value="CYCLIC DI-GMP PHOSPHODIESTERASE PA4108-RELATED"/>
    <property type="match status" value="1"/>
</dbReference>
<feature type="domain" description="HD-GYP" evidence="2">
    <location>
        <begin position="232"/>
        <end position="420"/>
    </location>
</feature>
<dbReference type="Pfam" id="PF13487">
    <property type="entry name" value="HD_5"/>
    <property type="match status" value="1"/>
</dbReference>
<accession>A0AA46E1D5</accession>
<dbReference type="SMART" id="SM00471">
    <property type="entry name" value="HDc"/>
    <property type="match status" value="1"/>
</dbReference>
<organism evidence="3 4">
    <name type="scientific">Hypnocyclicus thermotrophus</name>
    <dbReference type="NCBI Taxonomy" id="1627895"/>
    <lineage>
        <taxon>Bacteria</taxon>
        <taxon>Fusobacteriati</taxon>
        <taxon>Fusobacteriota</taxon>
        <taxon>Fusobacteriia</taxon>
        <taxon>Fusobacteriales</taxon>
        <taxon>Fusobacteriaceae</taxon>
        <taxon>Hypnocyclicus</taxon>
    </lineage>
</organism>
<dbReference type="EMBL" id="SOBG01000001">
    <property type="protein sequence ID" value="TDT72508.1"/>
    <property type="molecule type" value="Genomic_DNA"/>
</dbReference>
<dbReference type="AlphaFoldDB" id="A0AA46E1D5"/>
<reference evidence="3 4" key="1">
    <citation type="submission" date="2019-03" db="EMBL/GenBank/DDBJ databases">
        <title>Genomic Encyclopedia of Type Strains, Phase IV (KMG-IV): sequencing the most valuable type-strain genomes for metagenomic binning, comparative biology and taxonomic classification.</title>
        <authorList>
            <person name="Goeker M."/>
        </authorList>
    </citation>
    <scope>NUCLEOTIDE SEQUENCE [LARGE SCALE GENOMIC DNA]</scope>
    <source>
        <strain evidence="3 4">DSM 100055</strain>
    </source>
</reference>
<comment type="caution">
    <text evidence="3">The sequence shown here is derived from an EMBL/GenBank/DDBJ whole genome shotgun (WGS) entry which is preliminary data.</text>
</comment>
<proteinExistence type="predicted"/>
<dbReference type="SUPFAM" id="SSF109604">
    <property type="entry name" value="HD-domain/PDEase-like"/>
    <property type="match status" value="1"/>
</dbReference>
<dbReference type="PROSITE" id="PS51831">
    <property type="entry name" value="HD"/>
    <property type="match status" value="1"/>
</dbReference>
<dbReference type="InterPro" id="IPR006674">
    <property type="entry name" value="HD_domain"/>
</dbReference>
<evidence type="ECO:0000313" key="3">
    <source>
        <dbReference type="EMBL" id="TDT72508.1"/>
    </source>
</evidence>
<dbReference type="NCBIfam" id="TIGR00277">
    <property type="entry name" value="HDIG"/>
    <property type="match status" value="1"/>
</dbReference>
<dbReference type="InterPro" id="IPR006675">
    <property type="entry name" value="HDIG_dom"/>
</dbReference>
<dbReference type="RefSeq" id="WP_134112204.1">
    <property type="nucleotide sequence ID" value="NZ_SOBG01000001.1"/>
</dbReference>
<dbReference type="PROSITE" id="PS51832">
    <property type="entry name" value="HD_GYP"/>
    <property type="match status" value="1"/>
</dbReference>